<dbReference type="AlphaFoldDB" id="A0A0K0E3A7"/>
<accession>A0A0K0E3A7</accession>
<dbReference type="GO" id="GO:0006357">
    <property type="term" value="P:regulation of transcription by RNA polymerase II"/>
    <property type="evidence" value="ECO:0007669"/>
    <property type="project" value="TreeGrafter"/>
</dbReference>
<dbReference type="InterPro" id="IPR013320">
    <property type="entry name" value="ConA-like_dom_sf"/>
</dbReference>
<dbReference type="Proteomes" id="UP000035681">
    <property type="component" value="Unplaced"/>
</dbReference>
<dbReference type="GO" id="GO:0005667">
    <property type="term" value="C:transcription regulator complex"/>
    <property type="evidence" value="ECO:0007669"/>
    <property type="project" value="TreeGrafter"/>
</dbReference>
<dbReference type="PROSITE" id="PS50060">
    <property type="entry name" value="MAM_2"/>
    <property type="match status" value="1"/>
</dbReference>
<dbReference type="SMART" id="SM00137">
    <property type="entry name" value="MAM"/>
    <property type="match status" value="1"/>
</dbReference>
<dbReference type="GO" id="GO:0016592">
    <property type="term" value="C:mediator complex"/>
    <property type="evidence" value="ECO:0007669"/>
    <property type="project" value="TreeGrafter"/>
</dbReference>
<organism evidence="10">
    <name type="scientific">Strongyloides stercoralis</name>
    <name type="common">Threadworm</name>
    <dbReference type="NCBI Taxonomy" id="6248"/>
    <lineage>
        <taxon>Eukaryota</taxon>
        <taxon>Metazoa</taxon>
        <taxon>Ecdysozoa</taxon>
        <taxon>Nematoda</taxon>
        <taxon>Chromadorea</taxon>
        <taxon>Rhabditida</taxon>
        <taxon>Tylenchina</taxon>
        <taxon>Panagrolaimomorpha</taxon>
        <taxon>Strongyloidoidea</taxon>
        <taxon>Strongyloididae</taxon>
        <taxon>Strongyloides</taxon>
    </lineage>
</organism>
<dbReference type="Gene3D" id="2.60.120.200">
    <property type="match status" value="1"/>
</dbReference>
<feature type="domain" description="MAM" evidence="8">
    <location>
        <begin position="1706"/>
        <end position="1855"/>
    </location>
</feature>
<dbReference type="WBParaSite" id="TCONS_00008281.p1">
    <property type="protein sequence ID" value="TCONS_00008281.p1"/>
    <property type="gene ID" value="XLOC_006236"/>
</dbReference>
<dbReference type="PANTHER" id="PTHR12691">
    <property type="entry name" value="MEDIATOR OF RNA POLYMERASE II TRANSCRIPTION SUBUNIT 23"/>
    <property type="match status" value="1"/>
</dbReference>
<proteinExistence type="inferred from homology"/>
<dbReference type="STRING" id="6248.A0A0K0E3A7"/>
<protein>
    <recommendedName>
        <fullName evidence="3">Mediator of RNA polymerase II transcription subunit 23</fullName>
    </recommendedName>
    <alternativeName>
        <fullName evidence="7">Mediator complex subunit 23</fullName>
    </alternativeName>
</protein>
<keyword evidence="4" id="KW-0805">Transcription regulation</keyword>
<evidence type="ECO:0000259" key="8">
    <source>
        <dbReference type="PROSITE" id="PS50060"/>
    </source>
</evidence>
<dbReference type="Pfam" id="PF00629">
    <property type="entry name" value="MAM"/>
    <property type="match status" value="1"/>
</dbReference>
<dbReference type="Pfam" id="PF11573">
    <property type="entry name" value="Med23"/>
    <property type="match status" value="1"/>
</dbReference>
<dbReference type="GO" id="GO:0010628">
    <property type="term" value="P:positive regulation of gene expression"/>
    <property type="evidence" value="ECO:0007669"/>
    <property type="project" value="TreeGrafter"/>
</dbReference>
<evidence type="ECO:0000313" key="9">
    <source>
        <dbReference type="Proteomes" id="UP000035681"/>
    </source>
</evidence>
<dbReference type="PANTHER" id="PTHR12691:SF10">
    <property type="entry name" value="MEDIATOR OF RNA POLYMERASE II TRANSCRIPTION SUBUNIT 23"/>
    <property type="match status" value="1"/>
</dbReference>
<keyword evidence="9" id="KW-1185">Reference proteome</keyword>
<evidence type="ECO:0000256" key="6">
    <source>
        <dbReference type="ARBA" id="ARBA00023242"/>
    </source>
</evidence>
<name>A0A0K0E3A7_STRER</name>
<dbReference type="InterPro" id="IPR021629">
    <property type="entry name" value="Mediator_Med23"/>
</dbReference>
<evidence type="ECO:0000256" key="1">
    <source>
        <dbReference type="ARBA" id="ARBA00004123"/>
    </source>
</evidence>
<evidence type="ECO:0000256" key="5">
    <source>
        <dbReference type="ARBA" id="ARBA00023163"/>
    </source>
</evidence>
<evidence type="ECO:0000256" key="2">
    <source>
        <dbReference type="ARBA" id="ARBA00010222"/>
    </source>
</evidence>
<evidence type="ECO:0000256" key="7">
    <source>
        <dbReference type="ARBA" id="ARBA00031961"/>
    </source>
</evidence>
<comment type="similarity">
    <text evidence="2">Belongs to the Mediator complex subunit 23 family.</text>
</comment>
<evidence type="ECO:0000256" key="4">
    <source>
        <dbReference type="ARBA" id="ARBA00023015"/>
    </source>
</evidence>
<evidence type="ECO:0000313" key="10">
    <source>
        <dbReference type="WBParaSite" id="SSTP_0000397900.1"/>
    </source>
</evidence>
<keyword evidence="6" id="KW-0539">Nucleus</keyword>
<keyword evidence="5" id="KW-0804">Transcription</keyword>
<dbReference type="GO" id="GO:0016020">
    <property type="term" value="C:membrane"/>
    <property type="evidence" value="ECO:0007669"/>
    <property type="project" value="InterPro"/>
</dbReference>
<reference evidence="10" key="1">
    <citation type="submission" date="2015-08" db="UniProtKB">
        <authorList>
            <consortium name="WormBaseParasite"/>
        </authorList>
    </citation>
    <scope>IDENTIFICATION</scope>
</reference>
<comment type="subcellular location">
    <subcellularLocation>
        <location evidence="1">Nucleus</location>
    </subcellularLocation>
</comment>
<dbReference type="SUPFAM" id="SSF49899">
    <property type="entry name" value="Concanavalin A-like lectins/glucanases"/>
    <property type="match status" value="1"/>
</dbReference>
<dbReference type="InterPro" id="IPR000998">
    <property type="entry name" value="MAM_dom"/>
</dbReference>
<sequence>MALIAALKNEDIIKKDGEKLRDISPCFSECERLFHIIYKYLTTTSLAHLFNESRDFNNRNQKLTIIECYRFLENMSDNDKRGLALKFCIENLQMCEEVKAKQYEFEEMLTFIINKLYTNQLLHHFHCFELHVLNTDYKLKIPVNKKKFTFMKENIHLLDYKEKRNIMKSLLVEKFEHIPMHLTEVQRLHVLPIEEFILEIIDRENNYIPPLFTITEVFRLTLTSTAYLFPRVSKKLVNMMSSFRPLAEMITPIGRPWLFPIVSHIGYNSYNNTWKLTDGPINKILSKAHLPYSTEYMTSQSYFLYIILKQPRGNVMMKTILGKTNSLGPNNKLNITELLNLFILEAMYECEITSLPTHHPAVQYTWLNLQHLSEFCLFHNNVYFLDLLKLLKKSLIEFKYRKAKDELMWLFLQHVTISVGKFQRECMVEIAEIYKILYTGNEAWVGSSLDVMKMIKFFAPAAIWLCYEKDNKEEFPKPSFIIKNHMELFKKEAKKGSELHDGMLIVIGNAISTDKVNFQEKFFKVLMKQLQGNEDEDKWLLPYGRKVDKRLKAIELTSLDCFTFHAKDMTVKHLMYLFGPSSPVLYTISPAIIESLIRIILSVEVFDLTKLQFLNMLGYYIKNDNLDLTYVIAEAICFRIIDVHMHYSQRITVIRGVLEGLKRLTSHDSSNNLYNILEQLFIRSFMWYNQNDMCQLLIKSLNDKSIGINSHICLPVSQFTGNMEDFSMLISPEIVKMLYFIFMKNTKLTGIDIPIEITRTINENYKFSPKIMKYFSNNPDDYIPPMIIEKNNSDLLIELVANDPFVKEIKFPEEYLSRSKDRYILFCIIFKFLEDNPKVDFNGCFYKILLHFNPKELTLSCNIFIEYLNHRFKNIENEECEKLIKIVNDMIFKYQVITFDKFLLSLIMHPNTDEDIVISLDILFYLLSTCNELQHNLNACLSFIPRREFVCRADSEKFFKKMSLYHKNFPEYTYRELLQKLEKKEDFTIPELHLPIYYKNLAELIIPTVDMMFTNAILLNYNLERFVVILKTFSPIYAYHPSPLSFVYETLFLLNCDNINDPILFQLFTKKIISISESVKSFSADFYQNDVFYYPSIHATCTEVVGKLVEACNIKLIPPKHVARDWRFSEFPPAGQALYTGAIELMFCNYPPNIVAECLLNIAIPRTGENYHEKINAACSLLTVLPMKYQDHIFNFMKYAITSKELVCCKNPKLIFTKIEDIIFHCHDIDSIPHLAVIQTFWQLSSMAMYTKGIEFFEEILVDLVTNESQLLYAARIILPFIVKMSEARDKFKKDETTKCTIALYEMIGKICSNTENQIVYKSLICDIMYFIKYMFIGDVVKEKAEDVIKKMPSDMQELMKFYNSTGSNLEGNRKLSNTNISLLSNQSRLLQRVPAPLDFEEISNNQDNVINNHYDMLNTIQINRNVNQQVQSEYDNILTKSDSIENRSSHPSEYKGSQLQQYLLNTSVPFQNSNQGNMLNMNQKLPIDGRNDISQISRNDGMPDYMMASQKMPQMGMSSNQGVGGQNPLQGGQNIYSGDPRIQADIRLQQKQAFQHQYNLHQSMQNKQPMSHLPNMNQNTNQPMNPYNNPPSQYSGMMHSQGIPYNQHMPGKQSQMQPPPGMGSNFNMPQGMNPYNNPQQFPNMMHHSNMVMHQGVQSHHNISQQGISPIYPQPHMYQGIPNQQQFPSNLQGHGYNQQRINSNLIYCDFEDDDLCGWIGLKNHWKVTQNVDLDAIHSINTSPTGVGNFIYIQKDPSVDEPGYLISPEIFSTQSSYIKIQFYYRKNTISPIMDICVTKGDITKLRCLESISDKGQQQWIFKNIRIPNQMEPFKVVFRVRNMKTIMDVVAIDQISIESIPIIKNGQKGIKAQKNNDIENELAINSKEVENLDKNNETEVEEKSNNYIKKSTKISFHPNFNVGEFPSFAQGVDIFRPSLTNYGCSAIRCSFMKNNCLWSLDNGWKRIDGNLAIEKIGKENITSGLFLVPLASFFEFDLWMSTTATISVIQTYDNHNEKLFTQKGLTSNGWHRFRIPLQAGFVPSSVSIEAIINKNDFVTISNVKLVDSNGEEISCETIQTEPPQKILVQQIINKKQLHNNDNDNIIQRDQPMLARLNGMPVILPTPITMTPIKPLKYDNLERLTSLQQKNLLYNKNTKIFKPRIYPLSLKSSNDQPKNGFSNLIDINSQQISNEWKQKIVNSIIPNNNKDISDQKINNNNQELSIGKILSSIGGQPLLENQLKNLAQRFGFTGITDPRAIELFQKFVNNPIMNQRMSELINSEISKTKINNNLVNVKTGVSPIIPVNVNKNDFEKVFKEQLMNENIKDIQKNQGINDDIIKKFAKIIQLPASDKNDQQPLTRNNLDFVVHNALSHSENNF</sequence>
<dbReference type="WBParaSite" id="SSTP_0000397900.1">
    <property type="protein sequence ID" value="SSTP_0000397900.1"/>
    <property type="gene ID" value="SSTP_0000397900"/>
</dbReference>
<evidence type="ECO:0000256" key="3">
    <source>
        <dbReference type="ARBA" id="ARBA00019696"/>
    </source>
</evidence>